<dbReference type="OrthoDB" id="1751882at2759"/>
<sequence length="61" mass="6518">MAAAGKTLRELPAYHSCGRSYGGRCLAGNEVCYKCKQPGHIANFCPQKLLGITSNQTSTSQ</sequence>
<dbReference type="SUPFAM" id="SSF57756">
    <property type="entry name" value="Retrovirus zinc finger-like domains"/>
    <property type="match status" value="1"/>
</dbReference>
<evidence type="ECO:0000313" key="6">
    <source>
        <dbReference type="Proteomes" id="UP000321947"/>
    </source>
</evidence>
<keyword evidence="3" id="KW-0378">Hydrolase</keyword>
<dbReference type="GO" id="GO:0008270">
    <property type="term" value="F:zinc ion binding"/>
    <property type="evidence" value="ECO:0007669"/>
    <property type="project" value="UniProtKB-KW"/>
</dbReference>
<keyword evidence="1" id="KW-0863">Zinc-finger</keyword>
<dbReference type="EMBL" id="SSTD01007940">
    <property type="protein sequence ID" value="TYK17810.1"/>
    <property type="molecule type" value="Genomic_DNA"/>
</dbReference>
<feature type="domain" description="CCHC-type" evidence="2">
    <location>
        <begin position="32"/>
        <end position="47"/>
    </location>
</feature>
<evidence type="ECO:0000313" key="3">
    <source>
        <dbReference type="EMBL" id="KAA0040834.1"/>
    </source>
</evidence>
<dbReference type="Gene3D" id="4.10.60.10">
    <property type="entry name" value="Zinc finger, CCHC-type"/>
    <property type="match status" value="1"/>
</dbReference>
<keyword evidence="1" id="KW-0479">Metal-binding</keyword>
<reference evidence="5 6" key="1">
    <citation type="submission" date="2019-08" db="EMBL/GenBank/DDBJ databases">
        <title>Draft genome sequences of two oriental melons (Cucumis melo L. var makuwa).</title>
        <authorList>
            <person name="Kwon S.-Y."/>
        </authorList>
    </citation>
    <scope>NUCLEOTIDE SEQUENCE [LARGE SCALE GENOMIC DNA]</scope>
    <source>
        <strain evidence="6">cv. Chang Bougi</strain>
        <strain evidence="5">cv. SW 3</strain>
        <tissue evidence="3">Leaf</tissue>
    </source>
</reference>
<dbReference type="InterPro" id="IPR001878">
    <property type="entry name" value="Znf_CCHC"/>
</dbReference>
<keyword evidence="3" id="KW-0645">Protease</keyword>
<comment type="caution">
    <text evidence="3">The sequence shown here is derived from an EMBL/GenBank/DDBJ whole genome shotgun (WGS) entry which is preliminary data.</text>
</comment>
<protein>
    <submittedName>
        <fullName evidence="3">Gag protease polyprotein</fullName>
    </submittedName>
</protein>
<organism evidence="3 5">
    <name type="scientific">Cucumis melo var. makuwa</name>
    <name type="common">Oriental melon</name>
    <dbReference type="NCBI Taxonomy" id="1194695"/>
    <lineage>
        <taxon>Eukaryota</taxon>
        <taxon>Viridiplantae</taxon>
        <taxon>Streptophyta</taxon>
        <taxon>Embryophyta</taxon>
        <taxon>Tracheophyta</taxon>
        <taxon>Spermatophyta</taxon>
        <taxon>Magnoliopsida</taxon>
        <taxon>eudicotyledons</taxon>
        <taxon>Gunneridae</taxon>
        <taxon>Pentapetalae</taxon>
        <taxon>rosids</taxon>
        <taxon>fabids</taxon>
        <taxon>Cucurbitales</taxon>
        <taxon>Cucurbitaceae</taxon>
        <taxon>Benincaseae</taxon>
        <taxon>Cucumis</taxon>
    </lineage>
</organism>
<accession>A0A5A7TBJ4</accession>
<dbReference type="PROSITE" id="PS50158">
    <property type="entry name" value="ZF_CCHC"/>
    <property type="match status" value="1"/>
</dbReference>
<dbReference type="Proteomes" id="UP000321947">
    <property type="component" value="Unassembled WGS sequence"/>
</dbReference>
<evidence type="ECO:0000313" key="4">
    <source>
        <dbReference type="EMBL" id="TYK17810.1"/>
    </source>
</evidence>
<dbReference type="EMBL" id="SSTE01017061">
    <property type="protein sequence ID" value="KAA0040834.1"/>
    <property type="molecule type" value="Genomic_DNA"/>
</dbReference>
<name>A0A5A7TBJ4_CUCMM</name>
<gene>
    <name evidence="4" type="ORF">E5676_scaffold306G00580</name>
    <name evidence="3" type="ORF">E6C27_scaffold333G00540</name>
</gene>
<dbReference type="SMART" id="SM00343">
    <property type="entry name" value="ZnF_C2HC"/>
    <property type="match status" value="1"/>
</dbReference>
<dbReference type="Proteomes" id="UP000321393">
    <property type="component" value="Unassembled WGS sequence"/>
</dbReference>
<dbReference type="Pfam" id="PF00098">
    <property type="entry name" value="zf-CCHC"/>
    <property type="match status" value="1"/>
</dbReference>
<dbReference type="InterPro" id="IPR036875">
    <property type="entry name" value="Znf_CCHC_sf"/>
</dbReference>
<evidence type="ECO:0000256" key="1">
    <source>
        <dbReference type="PROSITE-ProRule" id="PRU00047"/>
    </source>
</evidence>
<evidence type="ECO:0000313" key="5">
    <source>
        <dbReference type="Proteomes" id="UP000321393"/>
    </source>
</evidence>
<dbReference type="AlphaFoldDB" id="A0A5A7TBJ4"/>
<proteinExistence type="predicted"/>
<dbReference type="GO" id="GO:0006508">
    <property type="term" value="P:proteolysis"/>
    <property type="evidence" value="ECO:0007669"/>
    <property type="project" value="UniProtKB-KW"/>
</dbReference>
<dbReference type="GO" id="GO:0008233">
    <property type="term" value="F:peptidase activity"/>
    <property type="evidence" value="ECO:0007669"/>
    <property type="project" value="UniProtKB-KW"/>
</dbReference>
<keyword evidence="1" id="KW-0862">Zinc</keyword>
<evidence type="ECO:0000259" key="2">
    <source>
        <dbReference type="PROSITE" id="PS50158"/>
    </source>
</evidence>
<dbReference type="GO" id="GO:0003676">
    <property type="term" value="F:nucleic acid binding"/>
    <property type="evidence" value="ECO:0007669"/>
    <property type="project" value="InterPro"/>
</dbReference>